<keyword evidence="2" id="KW-1185">Reference proteome</keyword>
<organism evidence="1 2">
    <name type="scientific">Acanthoscelides obtectus</name>
    <name type="common">Bean weevil</name>
    <name type="synonym">Bruchus obtectus</name>
    <dbReference type="NCBI Taxonomy" id="200917"/>
    <lineage>
        <taxon>Eukaryota</taxon>
        <taxon>Metazoa</taxon>
        <taxon>Ecdysozoa</taxon>
        <taxon>Arthropoda</taxon>
        <taxon>Hexapoda</taxon>
        <taxon>Insecta</taxon>
        <taxon>Pterygota</taxon>
        <taxon>Neoptera</taxon>
        <taxon>Endopterygota</taxon>
        <taxon>Coleoptera</taxon>
        <taxon>Polyphaga</taxon>
        <taxon>Cucujiformia</taxon>
        <taxon>Chrysomeloidea</taxon>
        <taxon>Chrysomelidae</taxon>
        <taxon>Bruchinae</taxon>
        <taxon>Bruchini</taxon>
        <taxon>Acanthoscelides</taxon>
    </lineage>
</organism>
<comment type="caution">
    <text evidence="1">The sequence shown here is derived from an EMBL/GenBank/DDBJ whole genome shotgun (WGS) entry which is preliminary data.</text>
</comment>
<reference evidence="1" key="1">
    <citation type="submission" date="2022-03" db="EMBL/GenBank/DDBJ databases">
        <authorList>
            <person name="Sayadi A."/>
        </authorList>
    </citation>
    <scope>NUCLEOTIDE SEQUENCE</scope>
</reference>
<dbReference type="EMBL" id="CAKOFQ010007775">
    <property type="protein sequence ID" value="CAH2007958.1"/>
    <property type="molecule type" value="Genomic_DNA"/>
</dbReference>
<proteinExistence type="predicted"/>
<dbReference type="AlphaFoldDB" id="A0A9P0M3B5"/>
<feature type="non-terminal residue" evidence="1">
    <location>
        <position position="1"/>
    </location>
</feature>
<protein>
    <submittedName>
        <fullName evidence="1">Uncharacterized protein</fullName>
    </submittedName>
</protein>
<dbReference type="Proteomes" id="UP001152888">
    <property type="component" value="Unassembled WGS sequence"/>
</dbReference>
<evidence type="ECO:0000313" key="1">
    <source>
        <dbReference type="EMBL" id="CAH2007958.1"/>
    </source>
</evidence>
<gene>
    <name evidence="1" type="ORF">ACAOBT_LOCUS29925</name>
</gene>
<evidence type="ECO:0000313" key="2">
    <source>
        <dbReference type="Proteomes" id="UP001152888"/>
    </source>
</evidence>
<sequence>YILKQYRIVEETPLPSPAPPLQHRTENLSALNRPRMRKRRAILYAKIKSLENKFLTCHDL</sequence>
<accession>A0A9P0M3B5</accession>
<name>A0A9P0M3B5_ACAOB</name>